<feature type="binding site" evidence="8">
    <location>
        <begin position="16"/>
        <end position="18"/>
    </location>
    <ligand>
        <name>GTP</name>
        <dbReference type="ChEBI" id="CHEBI:37565"/>
    </ligand>
</feature>
<dbReference type="InterPro" id="IPR013482">
    <property type="entry name" value="Molybde_CF_guanTrfase"/>
</dbReference>
<evidence type="ECO:0000256" key="1">
    <source>
        <dbReference type="ARBA" id="ARBA00022490"/>
    </source>
</evidence>
<comment type="cofactor">
    <cofactor evidence="8">
        <name>Mg(2+)</name>
        <dbReference type="ChEBI" id="CHEBI:18420"/>
    </cofactor>
</comment>
<keyword evidence="2 8" id="KW-0808">Transferase</keyword>
<organism evidence="10 11">
    <name type="scientific">Pseudovibrio denitrificans</name>
    <dbReference type="NCBI Taxonomy" id="258256"/>
    <lineage>
        <taxon>Bacteria</taxon>
        <taxon>Pseudomonadati</taxon>
        <taxon>Pseudomonadota</taxon>
        <taxon>Alphaproteobacteria</taxon>
        <taxon>Hyphomicrobiales</taxon>
        <taxon>Stappiaceae</taxon>
        <taxon>Pseudovibrio</taxon>
    </lineage>
</organism>
<dbReference type="PANTHER" id="PTHR19136:SF81">
    <property type="entry name" value="MOLYBDENUM COFACTOR GUANYLYLTRANSFERASE"/>
    <property type="match status" value="1"/>
</dbReference>
<feature type="domain" description="MobA-like NTP transferase" evidence="9">
    <location>
        <begin position="13"/>
        <end position="167"/>
    </location>
</feature>
<dbReference type="NCBIfam" id="TIGR02665">
    <property type="entry name" value="molyb_mobA"/>
    <property type="match status" value="1"/>
</dbReference>
<comment type="catalytic activity">
    <reaction evidence="8">
        <text>Mo-molybdopterin + GTP + H(+) = Mo-molybdopterin guanine dinucleotide + diphosphate</text>
        <dbReference type="Rhea" id="RHEA:34243"/>
        <dbReference type="ChEBI" id="CHEBI:15378"/>
        <dbReference type="ChEBI" id="CHEBI:33019"/>
        <dbReference type="ChEBI" id="CHEBI:37565"/>
        <dbReference type="ChEBI" id="CHEBI:71302"/>
        <dbReference type="ChEBI" id="CHEBI:71310"/>
        <dbReference type="EC" id="2.7.7.77"/>
    </reaction>
</comment>
<evidence type="ECO:0000256" key="8">
    <source>
        <dbReference type="HAMAP-Rule" id="MF_00316"/>
    </source>
</evidence>
<keyword evidence="11" id="KW-1185">Reference proteome</keyword>
<dbReference type="CDD" id="cd02503">
    <property type="entry name" value="MobA"/>
    <property type="match status" value="1"/>
</dbReference>
<comment type="similarity">
    <text evidence="8">Belongs to the MobA family.</text>
</comment>
<dbReference type="Proteomes" id="UP000183371">
    <property type="component" value="Unassembled WGS sequence"/>
</dbReference>
<keyword evidence="1 8" id="KW-0963">Cytoplasm</keyword>
<evidence type="ECO:0000256" key="3">
    <source>
        <dbReference type="ARBA" id="ARBA00022723"/>
    </source>
</evidence>
<evidence type="ECO:0000256" key="5">
    <source>
        <dbReference type="ARBA" id="ARBA00022842"/>
    </source>
</evidence>
<evidence type="ECO:0000256" key="7">
    <source>
        <dbReference type="ARBA" id="ARBA00023150"/>
    </source>
</evidence>
<dbReference type="GO" id="GO:0061603">
    <property type="term" value="F:molybdenum cofactor guanylyltransferase activity"/>
    <property type="evidence" value="ECO:0007669"/>
    <property type="project" value="UniProtKB-EC"/>
</dbReference>
<feature type="binding site" evidence="8">
    <location>
        <position position="75"/>
    </location>
    <ligand>
        <name>GTP</name>
        <dbReference type="ChEBI" id="CHEBI:37565"/>
    </ligand>
</feature>
<dbReference type="InterPro" id="IPR029044">
    <property type="entry name" value="Nucleotide-diphossugar_trans"/>
</dbReference>
<gene>
    <name evidence="8" type="primary">mobA</name>
    <name evidence="10" type="ORF">SAMN05444141_101696</name>
</gene>
<reference evidence="11" key="1">
    <citation type="submission" date="2016-10" db="EMBL/GenBank/DDBJ databases">
        <authorList>
            <person name="Varghese N."/>
            <person name="Submissions S."/>
        </authorList>
    </citation>
    <scope>NUCLEOTIDE SEQUENCE [LARGE SCALE GENOMIC DNA]</scope>
    <source>
        <strain evidence="11">DSM 17465</strain>
    </source>
</reference>
<dbReference type="RefSeq" id="WP_083416516.1">
    <property type="nucleotide sequence ID" value="NZ_FPBD01000001.1"/>
</dbReference>
<keyword evidence="3 8" id="KW-0479">Metal-binding</keyword>
<dbReference type="PANTHER" id="PTHR19136">
    <property type="entry name" value="MOLYBDENUM COFACTOR GUANYLYLTRANSFERASE"/>
    <property type="match status" value="1"/>
</dbReference>
<dbReference type="EMBL" id="FPBD01000001">
    <property type="protein sequence ID" value="SFT46598.1"/>
    <property type="molecule type" value="Genomic_DNA"/>
</dbReference>
<comment type="caution">
    <text evidence="8">Lacks conserved residue(s) required for the propagation of feature annotation.</text>
</comment>
<keyword evidence="6 8" id="KW-0342">GTP-binding</keyword>
<dbReference type="EC" id="2.7.7.77" evidence="8"/>
<dbReference type="Pfam" id="PF12804">
    <property type="entry name" value="NTP_transf_3"/>
    <property type="match status" value="1"/>
</dbReference>
<evidence type="ECO:0000256" key="4">
    <source>
        <dbReference type="ARBA" id="ARBA00022741"/>
    </source>
</evidence>
<dbReference type="AlphaFoldDB" id="A0A1I6Y7W3"/>
<evidence type="ECO:0000259" key="9">
    <source>
        <dbReference type="Pfam" id="PF12804"/>
    </source>
</evidence>
<evidence type="ECO:0000313" key="11">
    <source>
        <dbReference type="Proteomes" id="UP000183371"/>
    </source>
</evidence>
<dbReference type="GO" id="GO:1902758">
    <property type="term" value="P:bis(molybdopterin guanine dinucleotide)molybdenum biosynthetic process"/>
    <property type="evidence" value="ECO:0007669"/>
    <property type="project" value="TreeGrafter"/>
</dbReference>
<dbReference type="SUPFAM" id="SSF53448">
    <property type="entry name" value="Nucleotide-diphospho-sugar transferases"/>
    <property type="match status" value="1"/>
</dbReference>
<keyword evidence="10" id="KW-0548">Nucleotidyltransferase</keyword>
<keyword evidence="7 8" id="KW-0501">Molybdenum cofactor biosynthesis</keyword>
<feature type="binding site" evidence="8">
    <location>
        <position position="110"/>
    </location>
    <ligand>
        <name>GTP</name>
        <dbReference type="ChEBI" id="CHEBI:37565"/>
    </ligand>
</feature>
<dbReference type="HAMAP" id="MF_00316">
    <property type="entry name" value="MobA"/>
    <property type="match status" value="1"/>
</dbReference>
<keyword evidence="4 8" id="KW-0547">Nucleotide-binding</keyword>
<comment type="domain">
    <text evidence="8">The N-terminal domain determines nucleotide recognition and specific binding, while the C-terminal domain determines the specific binding to the target protein.</text>
</comment>
<dbReference type="InterPro" id="IPR025877">
    <property type="entry name" value="MobA-like_NTP_Trfase"/>
</dbReference>
<feature type="binding site" evidence="8">
    <location>
        <position position="110"/>
    </location>
    <ligand>
        <name>Mg(2+)</name>
        <dbReference type="ChEBI" id="CHEBI:18420"/>
    </ligand>
</feature>
<protein>
    <recommendedName>
        <fullName evidence="8">Molybdenum cofactor guanylyltransferase</fullName>
        <shortName evidence="8">MoCo guanylyltransferase</shortName>
        <ecNumber evidence="8">2.7.7.77</ecNumber>
    </recommendedName>
    <alternativeName>
        <fullName evidence="8">GTP:molybdopterin guanylyltransferase</fullName>
    </alternativeName>
    <alternativeName>
        <fullName evidence="8">Mo-MPT guanylyltransferase</fullName>
    </alternativeName>
    <alternativeName>
        <fullName evidence="8">Molybdopterin guanylyltransferase</fullName>
    </alternativeName>
    <alternativeName>
        <fullName evidence="8">Molybdopterin-guanine dinucleotide synthase</fullName>
        <shortName evidence="8">MGD synthase</shortName>
    </alternativeName>
</protein>
<dbReference type="Gene3D" id="3.90.550.10">
    <property type="entry name" value="Spore Coat Polysaccharide Biosynthesis Protein SpsA, Chain A"/>
    <property type="match status" value="1"/>
</dbReference>
<dbReference type="GO" id="GO:0005525">
    <property type="term" value="F:GTP binding"/>
    <property type="evidence" value="ECO:0007669"/>
    <property type="project" value="UniProtKB-UniRule"/>
</dbReference>
<accession>A0A1I6Y7W3</accession>
<sequence length="213" mass="23099">MSDALSNQNLTVGCVLCGGKSRRMGGADKALLDLDGIPLLRQVTTRLQEQVEQIVLSVNEPGALHESLGLPLLADELTGHLGPLAGIHAALSWVKKHSPDARDVVTVAVDTPFFPMDMVEVLASHRKANADCPVICSSGERDHFAFGLWPVALADPLKEYLLNGGRSIKGFFKDHPPVIVKFEAHNGVDPFFNINTPEDVPIALEHFAKLRVQ</sequence>
<evidence type="ECO:0000313" key="10">
    <source>
        <dbReference type="EMBL" id="SFT46598.1"/>
    </source>
</evidence>
<comment type="function">
    <text evidence="8">Transfers a GMP moiety from GTP to Mo-molybdopterin (Mo-MPT) cofactor (Moco or molybdenum cofactor) to form Mo-molybdopterin guanine dinucleotide (Mo-MGD) cofactor.</text>
</comment>
<evidence type="ECO:0000256" key="2">
    <source>
        <dbReference type="ARBA" id="ARBA00022679"/>
    </source>
</evidence>
<name>A0A1I6Y7W3_9HYPH</name>
<comment type="subcellular location">
    <subcellularLocation>
        <location evidence="8">Cytoplasm</location>
    </subcellularLocation>
</comment>
<dbReference type="GO" id="GO:0005737">
    <property type="term" value="C:cytoplasm"/>
    <property type="evidence" value="ECO:0007669"/>
    <property type="project" value="UniProtKB-SubCell"/>
</dbReference>
<evidence type="ECO:0000256" key="6">
    <source>
        <dbReference type="ARBA" id="ARBA00023134"/>
    </source>
</evidence>
<feature type="binding site" evidence="8">
    <location>
        <position position="29"/>
    </location>
    <ligand>
        <name>GTP</name>
        <dbReference type="ChEBI" id="CHEBI:37565"/>
    </ligand>
</feature>
<proteinExistence type="inferred from homology"/>
<comment type="subunit">
    <text evidence="8">Monomer.</text>
</comment>
<keyword evidence="5 8" id="KW-0460">Magnesium</keyword>
<dbReference type="GO" id="GO:0046872">
    <property type="term" value="F:metal ion binding"/>
    <property type="evidence" value="ECO:0007669"/>
    <property type="project" value="UniProtKB-KW"/>
</dbReference>